<dbReference type="Proteomes" id="UP000030708">
    <property type="component" value="Unassembled WGS sequence"/>
</dbReference>
<reference evidence="3 4" key="2">
    <citation type="submission" date="2013-02" db="EMBL/GenBank/DDBJ databases">
        <title>The Genome Sequence of Plasmodium falciparum Tanzania (2000708).</title>
        <authorList>
            <consortium name="The Broad Institute Genome Sequencing Platform"/>
            <consortium name="The Broad Institute Genome Sequencing Center for Infectious Disease"/>
            <person name="Neafsey D."/>
            <person name="Cheeseman I."/>
            <person name="Volkman S."/>
            <person name="Adams J."/>
            <person name="Walker B."/>
            <person name="Young S.K."/>
            <person name="Zeng Q."/>
            <person name="Gargeya S."/>
            <person name="Fitzgerald M."/>
            <person name="Haas B."/>
            <person name="Abouelleil A."/>
            <person name="Alvarado L."/>
            <person name="Arachchi H.M."/>
            <person name="Berlin A.M."/>
            <person name="Chapman S.B."/>
            <person name="Dewar J."/>
            <person name="Goldberg J."/>
            <person name="Griggs A."/>
            <person name="Gujja S."/>
            <person name="Hansen M."/>
            <person name="Howarth C."/>
            <person name="Imamovic A."/>
            <person name="Larimer J."/>
            <person name="McCowan C."/>
            <person name="Murphy C."/>
            <person name="Neiman D."/>
            <person name="Pearson M."/>
            <person name="Priest M."/>
            <person name="Roberts A."/>
            <person name="Saif S."/>
            <person name="Shea T."/>
            <person name="Sisk P."/>
            <person name="Sykes S."/>
            <person name="Wortman J."/>
            <person name="Nusbaum C."/>
            <person name="Birren B."/>
        </authorList>
    </citation>
    <scope>NUCLEOTIDE SEQUENCE [LARGE SCALE GENOMIC DNA]</scope>
    <source>
        <strain evidence="4">Tanzania (2000708)</strain>
    </source>
</reference>
<feature type="coiled-coil region" evidence="1">
    <location>
        <begin position="799"/>
        <end position="833"/>
    </location>
</feature>
<organism evidence="3 4">
    <name type="scientific">Plasmodium falciparum Tanzania</name>
    <name type="common">2000708</name>
    <dbReference type="NCBI Taxonomy" id="1036725"/>
    <lineage>
        <taxon>Eukaryota</taxon>
        <taxon>Sar</taxon>
        <taxon>Alveolata</taxon>
        <taxon>Apicomplexa</taxon>
        <taxon>Aconoidasida</taxon>
        <taxon>Haemosporida</taxon>
        <taxon>Plasmodiidae</taxon>
        <taxon>Plasmodium</taxon>
        <taxon>Plasmodium (Laverania)</taxon>
    </lineage>
</organism>
<evidence type="ECO:0000313" key="3">
    <source>
        <dbReference type="EMBL" id="ETW33622.1"/>
    </source>
</evidence>
<evidence type="ECO:0008006" key="5">
    <source>
        <dbReference type="Google" id="ProtNLM"/>
    </source>
</evidence>
<dbReference type="OrthoDB" id="371899at2759"/>
<feature type="compositionally biased region" description="Low complexity" evidence="2">
    <location>
        <begin position="1156"/>
        <end position="1173"/>
    </location>
</feature>
<feature type="coiled-coil region" evidence="1">
    <location>
        <begin position="249"/>
        <end position="414"/>
    </location>
</feature>
<sequence>MDRIDKEHRRKSNVELDFSDNVSDDDINIDKENIWDTDINIIDDDLNIIDNDDVLIQNNSNNKNTDYQNDKIFNFQPKQSEWFDEEEIFDLPNNLEDITKQNICDQKEDIKIHVDNKNVHEFCDTDNLFNNFSTNKPDEQNNENVPMCLISKSSYSEVNDEFNINNEEHHNKHMNMLLQIKKILNINEDEDVIKYIEKLNNMNTNHIENVGDDYYGDKNFNEKDSLLNEENEHKVNELKERELYYLGMIEELRNEIKTKEENEGNNIEKLENKIHEYEKQNEELRNEKEKLQSTINEYSHNFNNLNDHNKITNKECEELKNNYNTIKEKYERLKEEQEIYIKQEEEYKSLLDELENENNEWKEKNQKMHEENMKTCEELKKFEEIRNVEDVKKIEELENKINDLLNINDDYKVKLNQSNDVLLQFEKKLNNSLNDNKKNEHIYSNKIQTLENTIMLLEEEMNCIKKENQEIINNYNELENDYNLLLNTNKQLNEEYGNLKICKEKNEQNIQHLKSNIQINEQEYSLNSKKLHEQNLKIENLIIENNKNSKMLELLKNEKLKIESENDILKKDLTNMEEDLKKLEKHSYDIYEIKNHLEEVVDKNKKLIEDIELEKNEKEHLNNQLKAYNIEMNNSYLVLKTYKMKCSFFLNIIKNYEENIHILENKLKKYEYKNDKINDFTHNLYLSSRQNNKESYGEEKEHLNNSYLKRSDNSKGKYFDERKEEEYDEEEKFAYNILLNNQSDCLMKAQLLLKEELDKEIQKKDEILIKLQKLISTLKEKNLIINEKNYKIKKYQLINENLQDCIAGYQKDIQILKENIHNLEKQIELKQIKNIVLPPKVHVHVSKLSSLENNIKNELKGIIGNSSNFLENTFKYINENPLKKNLQNKAFFATSGEKKIQDDISKQGEQNKEEVSNFDSVVDVTGMAKNFLYNNMNILQNFKYDMKDNVVLKNDSFNENEPKYDDVKVNDQYVTVDNEKEVIYDERKNNIYDERKNNIYDERKNNIYDEGDNLYDNKDPYISINEEKEYIHSDNVSYDDDIKNVNVVSNEQFKNLNISQNDEVSENKNIYFNLFFGKKSKKNNNNNNNNISSSSRNNSNNLNSKNEILGSQNSTNSVVKADCDIKNLFDKNMKNENKKAKEETTAFFMKKFFPTNENDTSNNNKQNNKNNTESVFPTTYETPYHLNKQHEHIYDELKGYRNEKILKNENFCDNNMNTYNDLTYNSELYISEEDTNKYDANIEAQNVMDNSNNEEQIKKNLTHKSSEQYPQPNLSDEDPPISDVWNDKIDIDNFELENV</sequence>
<feature type="region of interest" description="Disordered" evidence="2">
    <location>
        <begin position="1079"/>
        <end position="1113"/>
    </location>
</feature>
<evidence type="ECO:0000256" key="1">
    <source>
        <dbReference type="SAM" id="Coils"/>
    </source>
</evidence>
<reference evidence="3 4" key="1">
    <citation type="submission" date="2013-02" db="EMBL/GenBank/DDBJ databases">
        <title>The Genome Annotation of Plasmodium falciparum Tanzania (2000708).</title>
        <authorList>
            <consortium name="The Broad Institute Genome Sequencing Platform"/>
            <consortium name="The Broad Institute Genome Sequencing Center for Infectious Disease"/>
            <person name="Neafsey D."/>
            <person name="Hoffman S."/>
            <person name="Volkman S."/>
            <person name="Rosenthal P."/>
            <person name="Walker B."/>
            <person name="Young S.K."/>
            <person name="Zeng Q."/>
            <person name="Gargeya S."/>
            <person name="Fitzgerald M."/>
            <person name="Haas B."/>
            <person name="Abouelleil A."/>
            <person name="Allen A.W."/>
            <person name="Alvarado L."/>
            <person name="Arachchi H.M."/>
            <person name="Berlin A.M."/>
            <person name="Chapman S.B."/>
            <person name="Gainer-Dewar J."/>
            <person name="Goldberg J."/>
            <person name="Griggs A."/>
            <person name="Gujja S."/>
            <person name="Hansen M."/>
            <person name="Howarth C."/>
            <person name="Imamovic A."/>
            <person name="Ireland A."/>
            <person name="Larimer J."/>
            <person name="McCowan C."/>
            <person name="Murphy C."/>
            <person name="Pearson M."/>
            <person name="Poon T.W."/>
            <person name="Priest M."/>
            <person name="Roberts A."/>
            <person name="Saif S."/>
            <person name="Shea T."/>
            <person name="Sisk P."/>
            <person name="Sykes S."/>
            <person name="Wortman J."/>
            <person name="Nusbaum C."/>
            <person name="Birren B."/>
        </authorList>
    </citation>
    <scope>NUCLEOTIDE SEQUENCE [LARGE SCALE GENOMIC DNA]</scope>
    <source>
        <strain evidence="4">Tanzania (2000708)</strain>
    </source>
</reference>
<accession>A0A024VYT7</accession>
<dbReference type="EMBL" id="KI926568">
    <property type="protein sequence ID" value="ETW33622.1"/>
    <property type="molecule type" value="Genomic_DNA"/>
</dbReference>
<keyword evidence="1" id="KW-0175">Coiled coil</keyword>
<evidence type="ECO:0000313" key="4">
    <source>
        <dbReference type="Proteomes" id="UP000030708"/>
    </source>
</evidence>
<protein>
    <recommendedName>
        <fullName evidence="5">Rhoptry protein</fullName>
    </recommendedName>
</protein>
<proteinExistence type="predicted"/>
<dbReference type="SMR" id="A0A024VYT7"/>
<evidence type="ECO:0000256" key="2">
    <source>
        <dbReference type="SAM" id="MobiDB-lite"/>
    </source>
</evidence>
<gene>
    <name evidence="3" type="ORF">PFTANZ_05658</name>
</gene>
<feature type="region of interest" description="Disordered" evidence="2">
    <location>
        <begin position="1264"/>
        <end position="1285"/>
    </location>
</feature>
<dbReference type="eggNOG" id="ENOG502QX6I">
    <property type="taxonomic scope" value="Eukaryota"/>
</dbReference>
<name>A0A024VYT7_PLAFA</name>
<feature type="compositionally biased region" description="Low complexity" evidence="2">
    <location>
        <begin position="1083"/>
        <end position="1106"/>
    </location>
</feature>
<feature type="region of interest" description="Disordered" evidence="2">
    <location>
        <begin position="1154"/>
        <end position="1173"/>
    </location>
</feature>
<feature type="coiled-coil region" evidence="1">
    <location>
        <begin position="440"/>
        <end position="673"/>
    </location>
</feature>